<accession>A0A3B0SV90</accession>
<dbReference type="EMBL" id="UOEK01000578">
    <property type="protein sequence ID" value="VAW09428.1"/>
    <property type="molecule type" value="Genomic_DNA"/>
</dbReference>
<reference evidence="1" key="1">
    <citation type="submission" date="2018-06" db="EMBL/GenBank/DDBJ databases">
        <authorList>
            <person name="Zhirakovskaya E."/>
        </authorList>
    </citation>
    <scope>NUCLEOTIDE SEQUENCE</scope>
</reference>
<evidence type="ECO:0000313" key="1">
    <source>
        <dbReference type="EMBL" id="VAW09428.1"/>
    </source>
</evidence>
<organism evidence="1">
    <name type="scientific">hydrothermal vent metagenome</name>
    <dbReference type="NCBI Taxonomy" id="652676"/>
    <lineage>
        <taxon>unclassified sequences</taxon>
        <taxon>metagenomes</taxon>
        <taxon>ecological metagenomes</taxon>
    </lineage>
</organism>
<name>A0A3B0SV90_9ZZZZ</name>
<protein>
    <submittedName>
        <fullName evidence="1">Uncharacterized protein</fullName>
    </submittedName>
</protein>
<gene>
    <name evidence="1" type="ORF">MNBD_ACTINO02-1377</name>
</gene>
<dbReference type="AlphaFoldDB" id="A0A3B0SV90"/>
<proteinExistence type="predicted"/>
<sequence length="288" mass="32048">MGARKKENLGIKLQNRLTRDRARKEKIGGYELQNRLTRNPPVRQGRRGAVRKAWYEAVPRHSDVDDGSHHATVPGTHPEESLEIAVNLVETYLRLTGYFTLSEFEVQRREQDGSYTTVTDIDIMGIRMPGATVVGDPHGVGADVIVLDDPILELDSGVVDVLIGEVKQGEAVLNPGIKDHGVLHSMLRRVEWLYADPLPRVVTGLQRNMVHESAARGGGTIRTRIVAFGRAERSTVNVIDTVHIVETIAGFFEEYEAAFRPLRFSEPAPAFLNLLHKMGYTLSSPPEE</sequence>